<gene>
    <name evidence="1" type="ORF">CEXT_258491</name>
</gene>
<organism evidence="1 2">
    <name type="scientific">Caerostris extrusa</name>
    <name type="common">Bark spider</name>
    <name type="synonym">Caerostris bankana</name>
    <dbReference type="NCBI Taxonomy" id="172846"/>
    <lineage>
        <taxon>Eukaryota</taxon>
        <taxon>Metazoa</taxon>
        <taxon>Ecdysozoa</taxon>
        <taxon>Arthropoda</taxon>
        <taxon>Chelicerata</taxon>
        <taxon>Arachnida</taxon>
        <taxon>Araneae</taxon>
        <taxon>Araneomorphae</taxon>
        <taxon>Entelegynae</taxon>
        <taxon>Araneoidea</taxon>
        <taxon>Araneidae</taxon>
        <taxon>Caerostris</taxon>
    </lineage>
</organism>
<sequence length="101" mass="11308">MKRSRLQHQKHTWQWVVVAEGRIAADFVFILVEVVGVEVLEDTAVVELAASLVCCGNTTVITLNIEEFVESQKGPGDQQQFHGKIPLQRRAKIHTSEELGL</sequence>
<dbReference type="EMBL" id="BPLR01007336">
    <property type="protein sequence ID" value="GIY16158.1"/>
    <property type="molecule type" value="Genomic_DNA"/>
</dbReference>
<comment type="caution">
    <text evidence="1">The sequence shown here is derived from an EMBL/GenBank/DDBJ whole genome shotgun (WGS) entry which is preliminary data.</text>
</comment>
<evidence type="ECO:0000313" key="2">
    <source>
        <dbReference type="Proteomes" id="UP001054945"/>
    </source>
</evidence>
<name>A0AAV4R7T8_CAEEX</name>
<dbReference type="AlphaFoldDB" id="A0AAV4R7T8"/>
<keyword evidence="2" id="KW-1185">Reference proteome</keyword>
<evidence type="ECO:0000313" key="1">
    <source>
        <dbReference type="EMBL" id="GIY16158.1"/>
    </source>
</evidence>
<dbReference type="Proteomes" id="UP001054945">
    <property type="component" value="Unassembled WGS sequence"/>
</dbReference>
<reference evidence="1 2" key="1">
    <citation type="submission" date="2021-06" db="EMBL/GenBank/DDBJ databases">
        <title>Caerostris extrusa draft genome.</title>
        <authorList>
            <person name="Kono N."/>
            <person name="Arakawa K."/>
        </authorList>
    </citation>
    <scope>NUCLEOTIDE SEQUENCE [LARGE SCALE GENOMIC DNA]</scope>
</reference>
<proteinExistence type="predicted"/>
<protein>
    <submittedName>
        <fullName evidence="1">Uncharacterized protein</fullName>
    </submittedName>
</protein>
<accession>A0AAV4R7T8</accession>